<organism evidence="1 2">
    <name type="scientific">Pluteus cervinus</name>
    <dbReference type="NCBI Taxonomy" id="181527"/>
    <lineage>
        <taxon>Eukaryota</taxon>
        <taxon>Fungi</taxon>
        <taxon>Dikarya</taxon>
        <taxon>Basidiomycota</taxon>
        <taxon>Agaricomycotina</taxon>
        <taxon>Agaricomycetes</taxon>
        <taxon>Agaricomycetidae</taxon>
        <taxon>Agaricales</taxon>
        <taxon>Pluteineae</taxon>
        <taxon>Pluteaceae</taxon>
        <taxon>Pluteus</taxon>
    </lineage>
</organism>
<evidence type="ECO:0000313" key="2">
    <source>
        <dbReference type="Proteomes" id="UP000308600"/>
    </source>
</evidence>
<name>A0ACD3AXH2_9AGAR</name>
<dbReference type="EMBL" id="ML208319">
    <property type="protein sequence ID" value="TFK70049.1"/>
    <property type="molecule type" value="Genomic_DNA"/>
</dbReference>
<evidence type="ECO:0000313" key="1">
    <source>
        <dbReference type="EMBL" id="TFK70049.1"/>
    </source>
</evidence>
<sequence length="249" mass="28654">MNVTNGMTPHSWRGPIMTMRQNAHIYDHPNKYEDITLEDFRDIVDYFVMYCRGDPMDVPQEPPKKIKGVKLNCHGDMKAYDVPQFTSVDVPNEHPGFHAELSQLSRDLGLPLRLYKYAADPRWRSIDETSTPPSRNEIAANLMVELDPEVPQWGTIPLPKWQKDSKINSVLLVRDDRKDLTVQQAEALCTYCESKIIPAIRGSLDNPGSMARSEVMQLITPAKYKEFFAWLCEERGKKDEKWKGKLSPF</sequence>
<protein>
    <submittedName>
        <fullName evidence="1">Uncharacterized protein</fullName>
    </submittedName>
</protein>
<proteinExistence type="predicted"/>
<keyword evidence="2" id="KW-1185">Reference proteome</keyword>
<dbReference type="Proteomes" id="UP000308600">
    <property type="component" value="Unassembled WGS sequence"/>
</dbReference>
<gene>
    <name evidence="1" type="ORF">BDN72DRAFT_839478</name>
</gene>
<reference evidence="1 2" key="1">
    <citation type="journal article" date="2019" name="Nat. Ecol. Evol.">
        <title>Megaphylogeny resolves global patterns of mushroom evolution.</title>
        <authorList>
            <person name="Varga T."/>
            <person name="Krizsan K."/>
            <person name="Foldi C."/>
            <person name="Dima B."/>
            <person name="Sanchez-Garcia M."/>
            <person name="Sanchez-Ramirez S."/>
            <person name="Szollosi G.J."/>
            <person name="Szarkandi J.G."/>
            <person name="Papp V."/>
            <person name="Albert L."/>
            <person name="Andreopoulos W."/>
            <person name="Angelini C."/>
            <person name="Antonin V."/>
            <person name="Barry K.W."/>
            <person name="Bougher N.L."/>
            <person name="Buchanan P."/>
            <person name="Buyck B."/>
            <person name="Bense V."/>
            <person name="Catcheside P."/>
            <person name="Chovatia M."/>
            <person name="Cooper J."/>
            <person name="Damon W."/>
            <person name="Desjardin D."/>
            <person name="Finy P."/>
            <person name="Geml J."/>
            <person name="Haridas S."/>
            <person name="Hughes K."/>
            <person name="Justo A."/>
            <person name="Karasinski D."/>
            <person name="Kautmanova I."/>
            <person name="Kiss B."/>
            <person name="Kocsube S."/>
            <person name="Kotiranta H."/>
            <person name="LaButti K.M."/>
            <person name="Lechner B.E."/>
            <person name="Liimatainen K."/>
            <person name="Lipzen A."/>
            <person name="Lukacs Z."/>
            <person name="Mihaltcheva S."/>
            <person name="Morgado L.N."/>
            <person name="Niskanen T."/>
            <person name="Noordeloos M.E."/>
            <person name="Ohm R.A."/>
            <person name="Ortiz-Santana B."/>
            <person name="Ovrebo C."/>
            <person name="Racz N."/>
            <person name="Riley R."/>
            <person name="Savchenko A."/>
            <person name="Shiryaev A."/>
            <person name="Soop K."/>
            <person name="Spirin V."/>
            <person name="Szebenyi C."/>
            <person name="Tomsovsky M."/>
            <person name="Tulloss R.E."/>
            <person name="Uehling J."/>
            <person name="Grigoriev I.V."/>
            <person name="Vagvolgyi C."/>
            <person name="Papp T."/>
            <person name="Martin F.M."/>
            <person name="Miettinen O."/>
            <person name="Hibbett D.S."/>
            <person name="Nagy L.G."/>
        </authorList>
    </citation>
    <scope>NUCLEOTIDE SEQUENCE [LARGE SCALE GENOMIC DNA]</scope>
    <source>
        <strain evidence="1 2">NL-1719</strain>
    </source>
</reference>
<accession>A0ACD3AXH2</accession>